<evidence type="ECO:0000313" key="11">
    <source>
        <dbReference type="Proteomes" id="UP000326924"/>
    </source>
</evidence>
<dbReference type="AlphaFoldDB" id="A0A5J5F6I8"/>
<dbReference type="InterPro" id="IPR009580">
    <property type="entry name" value="GPI_biosynthesis_protein_Pig-F"/>
</dbReference>
<gene>
    <name evidence="10" type="ORF">FN846DRAFT_933140</name>
</gene>
<evidence type="ECO:0000256" key="7">
    <source>
        <dbReference type="ARBA" id="ARBA00023136"/>
    </source>
</evidence>
<comment type="subcellular location">
    <subcellularLocation>
        <location evidence="1">Endoplasmic reticulum membrane</location>
        <topology evidence="1">Multi-pass membrane protein</topology>
    </subcellularLocation>
</comment>
<evidence type="ECO:0000256" key="8">
    <source>
        <dbReference type="SAM" id="MobiDB-lite"/>
    </source>
</evidence>
<dbReference type="UniPathway" id="UPA00196"/>
<evidence type="ECO:0000256" key="4">
    <source>
        <dbReference type="ARBA" id="ARBA00022692"/>
    </source>
</evidence>
<evidence type="ECO:0000256" key="9">
    <source>
        <dbReference type="SAM" id="Phobius"/>
    </source>
</evidence>
<name>A0A5J5F6I8_9PEZI</name>
<keyword evidence="4 9" id="KW-0812">Transmembrane</keyword>
<accession>A0A5J5F6I8</accession>
<dbReference type="Pfam" id="PF06699">
    <property type="entry name" value="PIG-F"/>
    <property type="match status" value="1"/>
</dbReference>
<keyword evidence="7 9" id="KW-0472">Membrane</keyword>
<feature type="transmembrane region" description="Helical" evidence="9">
    <location>
        <begin position="84"/>
        <end position="112"/>
    </location>
</feature>
<dbReference type="GO" id="GO:0006506">
    <property type="term" value="P:GPI anchor biosynthetic process"/>
    <property type="evidence" value="ECO:0007669"/>
    <property type="project" value="UniProtKB-UniPathway"/>
</dbReference>
<dbReference type="EMBL" id="VXIS01000024">
    <property type="protein sequence ID" value="KAA8912452.1"/>
    <property type="molecule type" value="Genomic_DNA"/>
</dbReference>
<evidence type="ECO:0000313" key="10">
    <source>
        <dbReference type="EMBL" id="KAA8912452.1"/>
    </source>
</evidence>
<evidence type="ECO:0000256" key="6">
    <source>
        <dbReference type="ARBA" id="ARBA00022989"/>
    </source>
</evidence>
<organism evidence="10 11">
    <name type="scientific">Sphaerosporella brunnea</name>
    <dbReference type="NCBI Taxonomy" id="1250544"/>
    <lineage>
        <taxon>Eukaryota</taxon>
        <taxon>Fungi</taxon>
        <taxon>Dikarya</taxon>
        <taxon>Ascomycota</taxon>
        <taxon>Pezizomycotina</taxon>
        <taxon>Pezizomycetes</taxon>
        <taxon>Pezizales</taxon>
        <taxon>Pyronemataceae</taxon>
        <taxon>Sphaerosporella</taxon>
    </lineage>
</organism>
<dbReference type="Proteomes" id="UP000326924">
    <property type="component" value="Unassembled WGS sequence"/>
</dbReference>
<evidence type="ECO:0000256" key="2">
    <source>
        <dbReference type="ARBA" id="ARBA00004687"/>
    </source>
</evidence>
<evidence type="ECO:0000256" key="3">
    <source>
        <dbReference type="ARBA" id="ARBA00022502"/>
    </source>
</evidence>
<evidence type="ECO:0000256" key="5">
    <source>
        <dbReference type="ARBA" id="ARBA00022824"/>
    </source>
</evidence>
<dbReference type="OrthoDB" id="17366at2759"/>
<feature type="region of interest" description="Disordered" evidence="8">
    <location>
        <begin position="59"/>
        <end position="82"/>
    </location>
</feature>
<keyword evidence="11" id="KW-1185">Reference proteome</keyword>
<comment type="caution">
    <text evidence="10">The sequence shown here is derived from an EMBL/GenBank/DDBJ whole genome shotgun (WGS) entry which is preliminary data.</text>
</comment>
<keyword evidence="6 9" id="KW-1133">Transmembrane helix</keyword>
<reference evidence="10 11" key="1">
    <citation type="submission" date="2019-09" db="EMBL/GenBank/DDBJ databases">
        <title>Draft genome of the ectomycorrhizal ascomycete Sphaerosporella brunnea.</title>
        <authorList>
            <consortium name="DOE Joint Genome Institute"/>
            <person name="Benucci G.M."/>
            <person name="Marozzi G."/>
            <person name="Antonielli L."/>
            <person name="Sanchez S."/>
            <person name="Marco P."/>
            <person name="Wang X."/>
            <person name="Falini L.B."/>
            <person name="Barry K."/>
            <person name="Haridas S."/>
            <person name="Lipzen A."/>
            <person name="Labutti K."/>
            <person name="Grigoriev I.V."/>
            <person name="Murat C."/>
            <person name="Martin F."/>
            <person name="Albertini E."/>
            <person name="Donnini D."/>
            <person name="Bonito G."/>
        </authorList>
    </citation>
    <scope>NUCLEOTIDE SEQUENCE [LARGE SCALE GENOMIC DNA]</scope>
    <source>
        <strain evidence="10 11">Sb_GMNB300</strain>
    </source>
</reference>
<dbReference type="InParanoid" id="A0A5J5F6I8"/>
<keyword evidence="5" id="KW-0256">Endoplasmic reticulum</keyword>
<comment type="pathway">
    <text evidence="2">Glycolipid biosynthesis; glycosylphosphatidylinositol-anchor biosynthesis.</text>
</comment>
<protein>
    <submittedName>
        <fullName evidence="10">GPI biosynthesis protein Pig-F</fullName>
    </submittedName>
</protein>
<dbReference type="GO" id="GO:0005789">
    <property type="term" value="C:endoplasmic reticulum membrane"/>
    <property type="evidence" value="ECO:0007669"/>
    <property type="project" value="UniProtKB-SubCell"/>
</dbReference>
<keyword evidence="3" id="KW-0337">GPI-anchor biosynthesis</keyword>
<feature type="transmembrane region" description="Helical" evidence="9">
    <location>
        <begin position="193"/>
        <end position="213"/>
    </location>
</feature>
<feature type="transmembrane region" description="Helical" evidence="9">
    <location>
        <begin position="124"/>
        <end position="142"/>
    </location>
</feature>
<evidence type="ECO:0000256" key="1">
    <source>
        <dbReference type="ARBA" id="ARBA00004477"/>
    </source>
</evidence>
<feature type="transmembrane region" description="Helical" evidence="9">
    <location>
        <begin position="162"/>
        <end position="181"/>
    </location>
</feature>
<proteinExistence type="predicted"/>
<sequence length="220" mass="23401">MSLSSPSTHLHTFFLLGALAASFPPLIRSPASTLLNTLAPLALLQSLHLLLHATPVIAPSPPKKKSTPTGPSARRKEKPPPTTSATLITLLLSLLLSLTLGTTVFYALLILFGAPATTHVVETVATAAHVALLAVLPLVYAIGVDGMKWRDVVALRGDVEEAFLGALGACLGAWLGAVPIPLDWDREWQKWPITIIAGAYAGYLLGKTAGWFWKGKKMPF</sequence>